<dbReference type="InterPro" id="IPR006037">
    <property type="entry name" value="RCK_C"/>
</dbReference>
<proteinExistence type="predicted"/>
<evidence type="ECO:0000313" key="2">
    <source>
        <dbReference type="EMBL" id="MUL36673.1"/>
    </source>
</evidence>
<accession>A0A6N8FU93</accession>
<dbReference type="AlphaFoldDB" id="A0A6N8FU93"/>
<keyword evidence="3" id="KW-1185">Reference proteome</keyword>
<evidence type="ECO:0000313" key="3">
    <source>
        <dbReference type="Proteomes" id="UP000441797"/>
    </source>
</evidence>
<dbReference type="Gene3D" id="3.30.70.1450">
    <property type="entry name" value="Regulator of K+ conductance, C-terminal domain"/>
    <property type="match status" value="1"/>
</dbReference>
<protein>
    <recommendedName>
        <fullName evidence="1">RCK C-terminal domain-containing protein</fullName>
    </recommendedName>
</protein>
<name>A0A6N8FU93_9CHRO</name>
<dbReference type="GO" id="GO:0008324">
    <property type="term" value="F:monoatomic cation transmembrane transporter activity"/>
    <property type="evidence" value="ECO:0007669"/>
    <property type="project" value="InterPro"/>
</dbReference>
<organism evidence="2 3">
    <name type="scientific">Gloeocapsopsis dulcis AAB1 = 1H9</name>
    <dbReference type="NCBI Taxonomy" id="1433147"/>
    <lineage>
        <taxon>Bacteria</taxon>
        <taxon>Bacillati</taxon>
        <taxon>Cyanobacteriota</taxon>
        <taxon>Cyanophyceae</taxon>
        <taxon>Oscillatoriophycideae</taxon>
        <taxon>Chroococcales</taxon>
        <taxon>Chroococcaceae</taxon>
        <taxon>Gloeocapsopsis</taxon>
        <taxon>Gloeocapsopsis dulcis</taxon>
    </lineage>
</organism>
<dbReference type="EMBL" id="NAPY01000013">
    <property type="protein sequence ID" value="MUL36673.1"/>
    <property type="molecule type" value="Genomic_DNA"/>
</dbReference>
<dbReference type="SUPFAM" id="SSF116726">
    <property type="entry name" value="TrkA C-terminal domain-like"/>
    <property type="match status" value="1"/>
</dbReference>
<dbReference type="PROSITE" id="PS51202">
    <property type="entry name" value="RCK_C"/>
    <property type="match status" value="1"/>
</dbReference>
<dbReference type="Proteomes" id="UP000441797">
    <property type="component" value="Unassembled WGS sequence"/>
</dbReference>
<reference evidence="2 3" key="1">
    <citation type="journal article" date="2019" name="Front. Microbiol.">
        <title>Genomic Features for Desiccation Tolerance and Sugar Biosynthesis in the Extremophile Gloeocapsopsis sp. UTEX B3054.</title>
        <authorList>
            <person name="Urrejola C."/>
            <person name="Alcorta J."/>
            <person name="Salas L."/>
            <person name="Vasquez M."/>
            <person name="Polz M.F."/>
            <person name="Vicuna R."/>
            <person name="Diez B."/>
        </authorList>
    </citation>
    <scope>NUCLEOTIDE SEQUENCE [LARGE SCALE GENOMIC DNA]</scope>
    <source>
        <strain evidence="2 3">1H9</strain>
    </source>
</reference>
<dbReference type="RefSeq" id="WP_196601476.1">
    <property type="nucleotide sequence ID" value="NZ_CAWNSU010000096.1"/>
</dbReference>
<gene>
    <name evidence="2" type="ORF">BWI75_10020</name>
</gene>
<evidence type="ECO:0000259" key="1">
    <source>
        <dbReference type="PROSITE" id="PS51202"/>
    </source>
</evidence>
<comment type="caution">
    <text evidence="2">The sequence shown here is derived from an EMBL/GenBank/DDBJ whole genome shotgun (WGS) entry which is preliminary data.</text>
</comment>
<sequence length="130" mass="14715">MKQSKYVVVFPSMTFVEPVLVGVIIQENSCYCGISLKNIQLPEKCICLGVVRDGEVILASAKEITLWCGDYVMAIAFSPAIVPALKVLLKKTHPISWSPFRSRLNWKHWLFQFLNNLSNLCCSKNCIQLH</sequence>
<dbReference type="GO" id="GO:0006813">
    <property type="term" value="P:potassium ion transport"/>
    <property type="evidence" value="ECO:0007669"/>
    <property type="project" value="InterPro"/>
</dbReference>
<dbReference type="InterPro" id="IPR036721">
    <property type="entry name" value="RCK_C_sf"/>
</dbReference>
<feature type="domain" description="RCK C-terminal" evidence="1">
    <location>
        <begin position="7"/>
        <end position="91"/>
    </location>
</feature>